<dbReference type="Gene3D" id="2.10.260.10">
    <property type="match status" value="1"/>
</dbReference>
<dbReference type="NCBIfam" id="TIGR01439">
    <property type="entry name" value="lp_hng_hel_AbrB"/>
    <property type="match status" value="1"/>
</dbReference>
<gene>
    <name evidence="1" type="ORF">ATC1_13159</name>
</gene>
<keyword evidence="2" id="KW-1185">Reference proteome</keyword>
<reference evidence="1" key="1">
    <citation type="journal article" date="2015" name="Genome Announc.">
        <title>Draft Genome Sequence of Anaerolineae Strain TC1, a Novel Isolate from a Methanogenic Wastewater Treatment System.</title>
        <authorList>
            <person name="Matsuura N."/>
            <person name="Tourlousse D.M."/>
            <person name="Sun L."/>
            <person name="Toyonaga M."/>
            <person name="Kuroda K."/>
            <person name="Ohashi A."/>
            <person name="Cruz R."/>
            <person name="Yamaguchi T."/>
            <person name="Sekiguchi Y."/>
        </authorList>
    </citation>
    <scope>NUCLEOTIDE SEQUENCE [LARGE SCALE GENOMIC DNA]</scope>
    <source>
        <strain evidence="1">TC1</strain>
    </source>
</reference>
<accession>A0A0S7BS21</accession>
<dbReference type="AlphaFoldDB" id="A0A0S7BS21"/>
<dbReference type="Proteomes" id="UP000053370">
    <property type="component" value="Unassembled WGS sequence"/>
</dbReference>
<organism evidence="1">
    <name type="scientific">Flexilinea flocculi</name>
    <dbReference type="NCBI Taxonomy" id="1678840"/>
    <lineage>
        <taxon>Bacteria</taxon>
        <taxon>Bacillati</taxon>
        <taxon>Chloroflexota</taxon>
        <taxon>Anaerolineae</taxon>
        <taxon>Anaerolineales</taxon>
        <taxon>Anaerolineaceae</taxon>
        <taxon>Flexilinea</taxon>
    </lineage>
</organism>
<evidence type="ECO:0000313" key="2">
    <source>
        <dbReference type="Proteomes" id="UP000053370"/>
    </source>
</evidence>
<evidence type="ECO:0000313" key="1">
    <source>
        <dbReference type="EMBL" id="GAP40193.1"/>
    </source>
</evidence>
<dbReference type="InterPro" id="IPR007159">
    <property type="entry name" value="SpoVT-AbrB_dom"/>
</dbReference>
<dbReference type="InterPro" id="IPR037914">
    <property type="entry name" value="SpoVT-AbrB_sf"/>
</dbReference>
<name>A0A0S7BS21_9CHLR</name>
<proteinExistence type="predicted"/>
<dbReference type="SUPFAM" id="SSF89447">
    <property type="entry name" value="AbrB/MazE/MraZ-like"/>
    <property type="match status" value="1"/>
</dbReference>
<dbReference type="STRING" id="1678840.ATC1_13159"/>
<dbReference type="EMBL" id="DF968181">
    <property type="protein sequence ID" value="GAP40193.1"/>
    <property type="molecule type" value="Genomic_DNA"/>
</dbReference>
<protein>
    <submittedName>
        <fullName evidence="1">Protein containing looped-hinge helix DNA binding domain, AbrB family</fullName>
    </submittedName>
</protein>
<dbReference type="RefSeq" id="WP_062279276.1">
    <property type="nucleotide sequence ID" value="NZ_DF968181.1"/>
</dbReference>
<sequence>MTKPSDKKRFYGAITVSDRGQVVIPAEARRDFQIDVGEKILVFGDLDHGLAFVKASSFLEKSPELFAMLDKKEKE</sequence>
<dbReference type="GO" id="GO:0003677">
    <property type="term" value="F:DNA binding"/>
    <property type="evidence" value="ECO:0007669"/>
    <property type="project" value="InterPro"/>
</dbReference>
<dbReference type="OrthoDB" id="9812495at2"/>